<feature type="compositionally biased region" description="Polar residues" evidence="1">
    <location>
        <begin position="679"/>
        <end position="689"/>
    </location>
</feature>
<reference evidence="2" key="1">
    <citation type="journal article" date="2023" name="PhytoFront">
        <title>Draft Genome Resources of Seven Strains of Tilletia horrida, Causal Agent of Kernel Smut of Rice.</title>
        <authorList>
            <person name="Khanal S."/>
            <person name="Antony Babu S."/>
            <person name="Zhou X.G."/>
        </authorList>
    </citation>
    <scope>NUCLEOTIDE SEQUENCE</scope>
    <source>
        <strain evidence="2">TX6</strain>
    </source>
</reference>
<feature type="compositionally biased region" description="Low complexity" evidence="1">
    <location>
        <begin position="398"/>
        <end position="413"/>
    </location>
</feature>
<feature type="compositionally biased region" description="Basic and acidic residues" evidence="1">
    <location>
        <begin position="642"/>
        <end position="652"/>
    </location>
</feature>
<name>A0AAN6GKN6_9BASI</name>
<comment type="caution">
    <text evidence="2">The sequence shown here is derived from an EMBL/GenBank/DDBJ whole genome shotgun (WGS) entry which is preliminary data.</text>
</comment>
<feature type="compositionally biased region" description="Polar residues" evidence="1">
    <location>
        <begin position="373"/>
        <end position="393"/>
    </location>
</feature>
<dbReference type="AlphaFoldDB" id="A0AAN6GKN6"/>
<protein>
    <submittedName>
        <fullName evidence="2">Uncharacterized protein</fullName>
    </submittedName>
</protein>
<organism evidence="2 3">
    <name type="scientific">Tilletia horrida</name>
    <dbReference type="NCBI Taxonomy" id="155126"/>
    <lineage>
        <taxon>Eukaryota</taxon>
        <taxon>Fungi</taxon>
        <taxon>Dikarya</taxon>
        <taxon>Basidiomycota</taxon>
        <taxon>Ustilaginomycotina</taxon>
        <taxon>Exobasidiomycetes</taxon>
        <taxon>Tilletiales</taxon>
        <taxon>Tilletiaceae</taxon>
        <taxon>Tilletia</taxon>
    </lineage>
</organism>
<gene>
    <name evidence="2" type="ORF">OC846_006823</name>
</gene>
<feature type="compositionally biased region" description="Polar residues" evidence="1">
    <location>
        <begin position="579"/>
        <end position="591"/>
    </location>
</feature>
<dbReference type="EMBL" id="JAPDMZ010000603">
    <property type="protein sequence ID" value="KAK0542167.1"/>
    <property type="molecule type" value="Genomic_DNA"/>
</dbReference>
<sequence>MADPSLLDPASLARAVREILSVSASSDPSFLSSTYQSLAALAADQTSSQPSRDAGKDGIPDFWTEVSLLAPPPSLLKVRAFNQTSITSGARQADAIPSGLSVSISLKDLTSHLEPLDFEWRTVPASSPNVALRFWPSIKQEQNEQVTSANQTAAIKVEGTDVASAIIHLVSDWHSHSLYVPSSACALLSRRMATFESEQRANFAVTLAQSVIRASDHLTQTAGPTTINAVLLDALPHDRVLTSFVLRLAEALSKLSPDGLSNSDAFGLVLSSTLICPYAIALRRWDARVPNLPAGITTLDHNRFPSMVTDQTVPHSRGNDRTSVWSRMRRVSTKSIRPPAIKKATTDRDVDCNADCNADSNVDVNNDGAATGPGSSSEVTPVSRATQVGSGQASAGDGTTINPNPTSTSTSNAGTGVGVAVGLQSAAAGVATHGPTFSVVQGCSDNTGGGTGATPTKSISNAYNTFNIGLGFSIKLPFRSDKSREERDRQADRERTFALQLAAAKNATSSAAVAVAVPGSSASASTSAAAGEHVSVETDSKANTGREDSQSTGVVKPSRVEPGQSQDPVSTGAELRAVSQKTHAGQGQVNYTFVDREPEVEEHLERIDEEDGSRADHSGEAYSLGTSPGDKTASRSGAKSAVPEEDRGEIGRARPPGQGMTTKTTVTTTTVTTVDRYPTPSTDSASRPA</sequence>
<feature type="region of interest" description="Disordered" evidence="1">
    <location>
        <begin position="307"/>
        <end position="413"/>
    </location>
</feature>
<evidence type="ECO:0000313" key="2">
    <source>
        <dbReference type="EMBL" id="KAK0542167.1"/>
    </source>
</evidence>
<keyword evidence="3" id="KW-1185">Reference proteome</keyword>
<evidence type="ECO:0000256" key="1">
    <source>
        <dbReference type="SAM" id="MobiDB-lite"/>
    </source>
</evidence>
<feature type="compositionally biased region" description="Low complexity" evidence="1">
    <location>
        <begin position="661"/>
        <end position="674"/>
    </location>
</feature>
<dbReference type="Proteomes" id="UP001176517">
    <property type="component" value="Unassembled WGS sequence"/>
</dbReference>
<accession>A0AAN6GKN6</accession>
<evidence type="ECO:0000313" key="3">
    <source>
        <dbReference type="Proteomes" id="UP001176517"/>
    </source>
</evidence>
<feature type="compositionally biased region" description="Basic and acidic residues" evidence="1">
    <location>
        <begin position="594"/>
        <end position="619"/>
    </location>
</feature>
<feature type="compositionally biased region" description="Basic and acidic residues" evidence="1">
    <location>
        <begin position="534"/>
        <end position="549"/>
    </location>
</feature>
<proteinExistence type="predicted"/>
<feature type="region of interest" description="Disordered" evidence="1">
    <location>
        <begin position="524"/>
        <end position="689"/>
    </location>
</feature>